<dbReference type="OrthoDB" id="9794094at2"/>
<keyword evidence="6" id="KW-1185">Reference proteome</keyword>
<dbReference type="Proteomes" id="UP000031572">
    <property type="component" value="Unassembled WGS sequence"/>
</dbReference>
<evidence type="ECO:0000259" key="4">
    <source>
        <dbReference type="PROSITE" id="PS51371"/>
    </source>
</evidence>
<sequence>MRVAEAMTRDVRIANPDESIIEAAKMMADCDCGVLPVGENDRLVGMITDRDIVVRALAQGKPGDTRIRDVMSSDVKYCLEEDDVDDVARNMSDLQIRRLPVLDKNKRLTGIVSLGDIATTDQSQSAAQALHGISEQSTQHSGSGHKLH</sequence>
<dbReference type="RefSeq" id="WP_040041189.1">
    <property type="nucleotide sequence ID" value="NZ_JWJG01000028.1"/>
</dbReference>
<dbReference type="SUPFAM" id="SSF54631">
    <property type="entry name" value="CBS-domain pair"/>
    <property type="match status" value="1"/>
</dbReference>
<dbReference type="InterPro" id="IPR000644">
    <property type="entry name" value="CBS_dom"/>
</dbReference>
<evidence type="ECO:0000256" key="3">
    <source>
        <dbReference type="SAM" id="MobiDB-lite"/>
    </source>
</evidence>
<evidence type="ECO:0000256" key="2">
    <source>
        <dbReference type="PROSITE-ProRule" id="PRU00703"/>
    </source>
</evidence>
<gene>
    <name evidence="5" type="ORF">TSA66_19570</name>
</gene>
<name>A0A0C2BMP1_9BURK</name>
<evidence type="ECO:0000313" key="6">
    <source>
        <dbReference type="Proteomes" id="UP000031572"/>
    </source>
</evidence>
<keyword evidence="1 2" id="KW-0129">CBS domain</keyword>
<feature type="region of interest" description="Disordered" evidence="3">
    <location>
        <begin position="125"/>
        <end position="148"/>
    </location>
</feature>
<comment type="caution">
    <text evidence="5">The sequence shown here is derived from an EMBL/GenBank/DDBJ whole genome shotgun (WGS) entry which is preliminary data.</text>
</comment>
<evidence type="ECO:0000313" key="5">
    <source>
        <dbReference type="EMBL" id="KIF82515.1"/>
    </source>
</evidence>
<dbReference type="AlphaFoldDB" id="A0A0C2BMP1"/>
<dbReference type="SMART" id="SM00116">
    <property type="entry name" value="CBS"/>
    <property type="match status" value="2"/>
</dbReference>
<dbReference type="Pfam" id="PF00571">
    <property type="entry name" value="CBS"/>
    <property type="match status" value="2"/>
</dbReference>
<dbReference type="InterPro" id="IPR051257">
    <property type="entry name" value="Diverse_CBS-Domain"/>
</dbReference>
<dbReference type="PROSITE" id="PS51371">
    <property type="entry name" value="CBS"/>
    <property type="match status" value="2"/>
</dbReference>
<accession>A0A0C2BMP1</accession>
<dbReference type="PANTHER" id="PTHR43080">
    <property type="entry name" value="CBS DOMAIN-CONTAINING PROTEIN CBSX3, MITOCHONDRIAL"/>
    <property type="match status" value="1"/>
</dbReference>
<proteinExistence type="predicted"/>
<protein>
    <submittedName>
        <fullName evidence="5">Inosine-5-monophosphate dehydrogenase</fullName>
    </submittedName>
</protein>
<organism evidence="5 6">
    <name type="scientific">Noviherbaspirillum autotrophicum</name>
    <dbReference type="NCBI Taxonomy" id="709839"/>
    <lineage>
        <taxon>Bacteria</taxon>
        <taxon>Pseudomonadati</taxon>
        <taxon>Pseudomonadota</taxon>
        <taxon>Betaproteobacteria</taxon>
        <taxon>Burkholderiales</taxon>
        <taxon>Oxalobacteraceae</taxon>
        <taxon>Noviherbaspirillum</taxon>
    </lineage>
</organism>
<dbReference type="PANTHER" id="PTHR43080:SF2">
    <property type="entry name" value="CBS DOMAIN-CONTAINING PROTEIN"/>
    <property type="match status" value="1"/>
</dbReference>
<dbReference type="CDD" id="cd04622">
    <property type="entry name" value="CBS_pair_HRP1_like"/>
    <property type="match status" value="1"/>
</dbReference>
<feature type="domain" description="CBS" evidence="4">
    <location>
        <begin position="71"/>
        <end position="127"/>
    </location>
</feature>
<feature type="domain" description="CBS" evidence="4">
    <location>
        <begin position="7"/>
        <end position="65"/>
    </location>
</feature>
<dbReference type="InterPro" id="IPR046342">
    <property type="entry name" value="CBS_dom_sf"/>
</dbReference>
<evidence type="ECO:0000256" key="1">
    <source>
        <dbReference type="ARBA" id="ARBA00023122"/>
    </source>
</evidence>
<dbReference type="Gene3D" id="3.10.580.10">
    <property type="entry name" value="CBS-domain"/>
    <property type="match status" value="1"/>
</dbReference>
<dbReference type="STRING" id="709839.TSA66_19570"/>
<dbReference type="EMBL" id="JWJG01000028">
    <property type="protein sequence ID" value="KIF82515.1"/>
    <property type="molecule type" value="Genomic_DNA"/>
</dbReference>
<reference evidence="5 6" key="1">
    <citation type="submission" date="2014-12" db="EMBL/GenBank/DDBJ databases">
        <title>Denitrispirillum autotrophicum gen. nov., sp. nov., Denitrifying, Facultatively Autotrophic Bacteria Isolated from Rice Paddy Soil.</title>
        <authorList>
            <person name="Ishii S."/>
            <person name="Ashida N."/>
            <person name="Ohno H."/>
            <person name="Otsuka S."/>
            <person name="Yokota A."/>
            <person name="Senoo K."/>
        </authorList>
    </citation>
    <scope>NUCLEOTIDE SEQUENCE [LARGE SCALE GENOMIC DNA]</scope>
    <source>
        <strain evidence="5 6">TSA66</strain>
    </source>
</reference>